<evidence type="ECO:0000313" key="1">
    <source>
        <dbReference type="EMBL" id="NMN97446.1"/>
    </source>
</evidence>
<protein>
    <submittedName>
        <fullName evidence="1">Uncharacterized protein</fullName>
    </submittedName>
</protein>
<sequence>MQTLDSAVIDSSPSRQHPVAIYLVLTPLPGATTPICDVATKALNTIHGMLREYGLDITRTRGEEFGHVGAPVVYPMDPATAGSLAAVMIDDTERRGVAFEFSGIAASILTDHLHAYTQRVGRELGATADLFASGSDR</sequence>
<reference evidence="1 2" key="2">
    <citation type="submission" date="2020-06" db="EMBL/GenBank/DDBJ databases">
        <title>Antribacter stalactiti gen. nov., sp. nov., a new member of the family Nacardiaceae isolated from a cave.</title>
        <authorList>
            <person name="Kim I.S."/>
        </authorList>
    </citation>
    <scope>NUCLEOTIDE SEQUENCE [LARGE SCALE GENOMIC DNA]</scope>
    <source>
        <strain evidence="1 2">YC2-7</strain>
    </source>
</reference>
<accession>A0A848KI34</accession>
<reference evidence="1 2" key="1">
    <citation type="submission" date="2019-05" db="EMBL/GenBank/DDBJ databases">
        <authorList>
            <person name="Lee S.D."/>
        </authorList>
    </citation>
    <scope>NUCLEOTIDE SEQUENCE [LARGE SCALE GENOMIC DNA]</scope>
    <source>
        <strain evidence="1 2">YC2-7</strain>
    </source>
</reference>
<evidence type="ECO:0000313" key="2">
    <source>
        <dbReference type="Proteomes" id="UP000535543"/>
    </source>
</evidence>
<dbReference type="Proteomes" id="UP000535543">
    <property type="component" value="Unassembled WGS sequence"/>
</dbReference>
<keyword evidence="2" id="KW-1185">Reference proteome</keyword>
<dbReference type="RefSeq" id="WP_169590320.1">
    <property type="nucleotide sequence ID" value="NZ_VCQU01000007.1"/>
</dbReference>
<dbReference type="EMBL" id="VCQU01000007">
    <property type="protein sequence ID" value="NMN97446.1"/>
    <property type="molecule type" value="Genomic_DNA"/>
</dbReference>
<comment type="caution">
    <text evidence="1">The sequence shown here is derived from an EMBL/GenBank/DDBJ whole genome shotgun (WGS) entry which is preliminary data.</text>
</comment>
<dbReference type="AlphaFoldDB" id="A0A848KI34"/>
<proteinExistence type="predicted"/>
<name>A0A848KI34_9NOCA</name>
<gene>
    <name evidence="1" type="ORF">FGL95_20625</name>
</gene>
<organism evidence="1 2">
    <name type="scientific">Antrihabitans stalactiti</name>
    <dbReference type="NCBI Taxonomy" id="2584121"/>
    <lineage>
        <taxon>Bacteria</taxon>
        <taxon>Bacillati</taxon>
        <taxon>Actinomycetota</taxon>
        <taxon>Actinomycetes</taxon>
        <taxon>Mycobacteriales</taxon>
        <taxon>Nocardiaceae</taxon>
        <taxon>Antrihabitans</taxon>
    </lineage>
</organism>